<organism evidence="3 4">
    <name type="scientific">Microbacterium oleivorans</name>
    <dbReference type="NCBI Taxonomy" id="273677"/>
    <lineage>
        <taxon>Bacteria</taxon>
        <taxon>Bacillati</taxon>
        <taxon>Actinomycetota</taxon>
        <taxon>Actinomycetes</taxon>
        <taxon>Micrococcales</taxon>
        <taxon>Microbacteriaceae</taxon>
        <taxon>Microbacterium</taxon>
    </lineage>
</organism>
<feature type="domain" description="DUF3048" evidence="1">
    <location>
        <begin position="6"/>
        <end position="134"/>
    </location>
</feature>
<dbReference type="InterPro" id="IPR021416">
    <property type="entry name" value="DUF3048_N"/>
</dbReference>
<keyword evidence="4" id="KW-1185">Reference proteome</keyword>
<dbReference type="PATRIC" id="fig|273677.3.peg.1908"/>
<evidence type="ECO:0000313" key="4">
    <source>
        <dbReference type="Proteomes" id="UP000024001"/>
    </source>
</evidence>
<dbReference type="InterPro" id="IPR035328">
    <property type="entry name" value="DUF3048_C"/>
</dbReference>
<accession>A0A031FQ75</accession>
<evidence type="ECO:0000313" key="3">
    <source>
        <dbReference type="EMBL" id="EZP26723.1"/>
    </source>
</evidence>
<dbReference type="EMBL" id="JFYO01000006">
    <property type="protein sequence ID" value="EZP26723.1"/>
    <property type="molecule type" value="Genomic_DNA"/>
</dbReference>
<dbReference type="KEGG" id="moo:BWL13_02042"/>
<dbReference type="Gene3D" id="3.50.90.10">
    <property type="entry name" value="YerB-like"/>
    <property type="match status" value="1"/>
</dbReference>
<gene>
    <name evidence="3" type="primary">yerB</name>
    <name evidence="3" type="ORF">BW34_01923</name>
</gene>
<reference evidence="3 4" key="1">
    <citation type="submission" date="2014-03" db="EMBL/GenBank/DDBJ databases">
        <title>Draft Genome Sequences of 13 Willow Endophytes.</title>
        <authorList>
            <person name="Gan H.Y."/>
            <person name="Gan H.M."/>
            <person name="Savka M.A."/>
            <person name="Hudson A.O."/>
        </authorList>
    </citation>
    <scope>NUCLEOTIDE SEQUENCE [LARGE SCALE GENOMIC DNA]</scope>
    <source>
        <strain evidence="3 4">RIT293</strain>
    </source>
</reference>
<comment type="caution">
    <text evidence="3">The sequence shown here is derived from an EMBL/GenBank/DDBJ whole genome shotgun (WGS) entry which is preliminary data.</text>
</comment>
<dbReference type="Pfam" id="PF17479">
    <property type="entry name" value="DUF3048_C"/>
    <property type="match status" value="1"/>
</dbReference>
<sequence>MSVADARRPALSVKIDNHYDARPQYGIDRADIVVEELVEGGLTRYVATWHSDLPAEVGPVRSIRPMDPDIVSPLGGIIAYSGGRAQFVSMMQKSGLHNAVHGGADDRFMYRTGERRAPHNVILKAPQLVAAYDDLAAPKAQFRYTETGAAPLSGTKSAGIDLTFSRVSPRSWTWDQKSSTYVRSQHGRADTAAGGTRIAATNVLVLRVSIDGRYGDVPKTVLVGSGKGTLSTGGYAMPVVWSKESRTAPIVLKDAAGSEVPLGIGKTWVELVPTAGGVAIR</sequence>
<dbReference type="Proteomes" id="UP000024001">
    <property type="component" value="Unassembled WGS sequence"/>
</dbReference>
<evidence type="ECO:0000259" key="2">
    <source>
        <dbReference type="Pfam" id="PF17479"/>
    </source>
</evidence>
<dbReference type="AlphaFoldDB" id="A0A031FQ75"/>
<evidence type="ECO:0000259" key="1">
    <source>
        <dbReference type="Pfam" id="PF11258"/>
    </source>
</evidence>
<dbReference type="Pfam" id="PF11258">
    <property type="entry name" value="DUF3048"/>
    <property type="match status" value="1"/>
</dbReference>
<keyword evidence="3" id="KW-0449">Lipoprotein</keyword>
<dbReference type="InterPro" id="IPR023158">
    <property type="entry name" value="YerB-like_sf"/>
</dbReference>
<name>A0A031FQ75_9MICO</name>
<feature type="domain" description="DUF3048" evidence="2">
    <location>
        <begin position="160"/>
        <end position="269"/>
    </location>
</feature>
<dbReference type="eggNOG" id="COG1470">
    <property type="taxonomic scope" value="Bacteria"/>
</dbReference>
<proteinExistence type="predicted"/>
<protein>
    <submittedName>
        <fullName evidence="3">Putative lipoprotein YerB</fullName>
    </submittedName>
</protein>
<dbReference type="SUPFAM" id="SSF159774">
    <property type="entry name" value="YerB-like"/>
    <property type="match status" value="1"/>
</dbReference>